<dbReference type="EMBL" id="JBHTMP010000027">
    <property type="protein sequence ID" value="MFD1323051.1"/>
    <property type="molecule type" value="Genomic_DNA"/>
</dbReference>
<protein>
    <submittedName>
        <fullName evidence="3">DUF6153 family protein</fullName>
    </submittedName>
</protein>
<feature type="region of interest" description="Disordered" evidence="1">
    <location>
        <begin position="54"/>
        <end position="88"/>
    </location>
</feature>
<keyword evidence="4" id="KW-1185">Reference proteome</keyword>
<keyword evidence="2" id="KW-0812">Transmembrane</keyword>
<proteinExistence type="predicted"/>
<dbReference type="RefSeq" id="WP_377572206.1">
    <property type="nucleotide sequence ID" value="NZ_JBHTMP010000027.1"/>
</dbReference>
<gene>
    <name evidence="3" type="ORF">ACFQ4H_18325</name>
</gene>
<evidence type="ECO:0000256" key="1">
    <source>
        <dbReference type="SAM" id="MobiDB-lite"/>
    </source>
</evidence>
<evidence type="ECO:0000313" key="3">
    <source>
        <dbReference type="EMBL" id="MFD1323051.1"/>
    </source>
</evidence>
<keyword evidence="2" id="KW-0472">Membrane</keyword>
<dbReference type="InterPro" id="IPR046151">
    <property type="entry name" value="DUF6153"/>
</dbReference>
<feature type="transmembrane region" description="Helical" evidence="2">
    <location>
        <begin position="20"/>
        <end position="40"/>
    </location>
</feature>
<name>A0ABW3YHD5_9ACTN</name>
<evidence type="ECO:0000313" key="4">
    <source>
        <dbReference type="Proteomes" id="UP001597260"/>
    </source>
</evidence>
<accession>A0ABW3YHD5</accession>
<dbReference type="Proteomes" id="UP001597260">
    <property type="component" value="Unassembled WGS sequence"/>
</dbReference>
<sequence>MTVTRHGLARRVCGSVGWRLTRWGVLLATLVGLVVMHQLAGAPDLGSAAHATVQQEAAGHGPMTAVPPAGDGHCGRPDGECPDGNGDDNRHGHAGQVCQFTAPASSTGPVLLLTAVPGVPPTVQSAVSPRTAMQQAAGGSGCGPPTLSELSVFRI</sequence>
<keyword evidence="2" id="KW-1133">Transmembrane helix</keyword>
<comment type="caution">
    <text evidence="3">The sequence shown here is derived from an EMBL/GenBank/DDBJ whole genome shotgun (WGS) entry which is preliminary data.</text>
</comment>
<dbReference type="Pfam" id="PF19650">
    <property type="entry name" value="DUF6153"/>
    <property type="match status" value="1"/>
</dbReference>
<evidence type="ECO:0000256" key="2">
    <source>
        <dbReference type="SAM" id="Phobius"/>
    </source>
</evidence>
<organism evidence="3 4">
    <name type="scientific">Micromonospora sonneratiae</name>
    <dbReference type="NCBI Taxonomy" id="1184706"/>
    <lineage>
        <taxon>Bacteria</taxon>
        <taxon>Bacillati</taxon>
        <taxon>Actinomycetota</taxon>
        <taxon>Actinomycetes</taxon>
        <taxon>Micromonosporales</taxon>
        <taxon>Micromonosporaceae</taxon>
        <taxon>Micromonospora</taxon>
    </lineage>
</organism>
<reference evidence="4" key="1">
    <citation type="journal article" date="2019" name="Int. J. Syst. Evol. Microbiol.">
        <title>The Global Catalogue of Microorganisms (GCM) 10K type strain sequencing project: providing services to taxonomists for standard genome sequencing and annotation.</title>
        <authorList>
            <consortium name="The Broad Institute Genomics Platform"/>
            <consortium name="The Broad Institute Genome Sequencing Center for Infectious Disease"/>
            <person name="Wu L."/>
            <person name="Ma J."/>
        </authorList>
    </citation>
    <scope>NUCLEOTIDE SEQUENCE [LARGE SCALE GENOMIC DNA]</scope>
    <source>
        <strain evidence="4">JCM 31037</strain>
    </source>
</reference>